<evidence type="ECO:0000256" key="2">
    <source>
        <dbReference type="ARBA" id="ARBA00004496"/>
    </source>
</evidence>
<dbReference type="Pfam" id="PF01588">
    <property type="entry name" value="tRNA_bind"/>
    <property type="match status" value="1"/>
</dbReference>
<evidence type="ECO:0000256" key="5">
    <source>
        <dbReference type="ARBA" id="ARBA00022555"/>
    </source>
</evidence>
<dbReference type="InterPro" id="IPR014758">
    <property type="entry name" value="Met-tRNA_synth"/>
</dbReference>
<dbReference type="RefSeq" id="WP_343762501.1">
    <property type="nucleotide sequence ID" value="NZ_BAAACG010000013.1"/>
</dbReference>
<dbReference type="Gene3D" id="2.40.50.140">
    <property type="entry name" value="Nucleic acid-binding proteins"/>
    <property type="match status" value="1"/>
</dbReference>
<dbReference type="InterPro" id="IPR004495">
    <property type="entry name" value="Met-tRNA-synth_bsu_C"/>
</dbReference>
<evidence type="ECO:0000313" key="18">
    <source>
        <dbReference type="EMBL" id="GAA0743983.1"/>
    </source>
</evidence>
<feature type="binding site" evidence="15">
    <location>
        <position position="148"/>
    </location>
    <ligand>
        <name>Zn(2+)</name>
        <dbReference type="ChEBI" id="CHEBI:29105"/>
    </ligand>
</feature>
<dbReference type="SUPFAM" id="SSF52374">
    <property type="entry name" value="Nucleotidylyl transferase"/>
    <property type="match status" value="1"/>
</dbReference>
<keyword evidence="16" id="KW-0175">Coiled coil</keyword>
<feature type="coiled-coil region" evidence="16">
    <location>
        <begin position="506"/>
        <end position="533"/>
    </location>
</feature>
<comment type="catalytic activity">
    <reaction evidence="14 15">
        <text>tRNA(Met) + L-methionine + ATP = L-methionyl-tRNA(Met) + AMP + diphosphate</text>
        <dbReference type="Rhea" id="RHEA:13481"/>
        <dbReference type="Rhea" id="RHEA-COMP:9667"/>
        <dbReference type="Rhea" id="RHEA-COMP:9698"/>
        <dbReference type="ChEBI" id="CHEBI:30616"/>
        <dbReference type="ChEBI" id="CHEBI:33019"/>
        <dbReference type="ChEBI" id="CHEBI:57844"/>
        <dbReference type="ChEBI" id="CHEBI:78442"/>
        <dbReference type="ChEBI" id="CHEBI:78530"/>
        <dbReference type="ChEBI" id="CHEBI:456215"/>
        <dbReference type="EC" id="6.1.1.10"/>
    </reaction>
</comment>
<dbReference type="SUPFAM" id="SSF47323">
    <property type="entry name" value="Anticodon-binding domain of a subclass of class I aminoacyl-tRNA synthetases"/>
    <property type="match status" value="1"/>
</dbReference>
<dbReference type="CDD" id="cd00814">
    <property type="entry name" value="MetRS_core"/>
    <property type="match status" value="1"/>
</dbReference>
<dbReference type="PROSITE" id="PS00178">
    <property type="entry name" value="AA_TRNA_LIGASE_I"/>
    <property type="match status" value="1"/>
</dbReference>
<dbReference type="PANTHER" id="PTHR43326">
    <property type="entry name" value="METHIONYL-TRNA SYNTHETASE"/>
    <property type="match status" value="1"/>
</dbReference>
<evidence type="ECO:0000256" key="12">
    <source>
        <dbReference type="ARBA" id="ARBA00022917"/>
    </source>
</evidence>
<comment type="function">
    <text evidence="1 15">Is required not only for elongation of protein synthesis but also for the initiation of all mRNA translation through initiator tRNA(fMet) aminoacylation.</text>
</comment>
<keyword evidence="6 15" id="KW-0436">Ligase</keyword>
<dbReference type="HAMAP" id="MF_01228">
    <property type="entry name" value="Met_tRNA_synth_type2"/>
    <property type="match status" value="1"/>
</dbReference>
<evidence type="ECO:0000256" key="16">
    <source>
        <dbReference type="SAM" id="Coils"/>
    </source>
</evidence>
<dbReference type="NCBIfam" id="TIGR00399">
    <property type="entry name" value="metG_C_term"/>
    <property type="match status" value="1"/>
</dbReference>
<keyword evidence="19" id="KW-1185">Reference proteome</keyword>
<feature type="binding site" evidence="15">
    <location>
        <position position="128"/>
    </location>
    <ligand>
        <name>Zn(2+)</name>
        <dbReference type="ChEBI" id="CHEBI:29105"/>
    </ligand>
</feature>
<dbReference type="InterPro" id="IPR009080">
    <property type="entry name" value="tRNAsynth_Ia_anticodon-bd"/>
</dbReference>
<reference evidence="19" key="1">
    <citation type="journal article" date="2019" name="Int. J. Syst. Evol. Microbiol.">
        <title>The Global Catalogue of Microorganisms (GCM) 10K type strain sequencing project: providing services to taxonomists for standard genome sequencing and annotation.</title>
        <authorList>
            <consortium name="The Broad Institute Genomics Platform"/>
            <consortium name="The Broad Institute Genome Sequencing Center for Infectious Disease"/>
            <person name="Wu L."/>
            <person name="Ma J."/>
        </authorList>
    </citation>
    <scope>NUCLEOTIDE SEQUENCE [LARGE SCALE GENOMIC DNA]</scope>
    <source>
        <strain evidence="19">JCM 1407</strain>
    </source>
</reference>
<dbReference type="Proteomes" id="UP001501510">
    <property type="component" value="Unassembled WGS sequence"/>
</dbReference>
<evidence type="ECO:0000256" key="11">
    <source>
        <dbReference type="ARBA" id="ARBA00022884"/>
    </source>
</evidence>
<dbReference type="InterPro" id="IPR014729">
    <property type="entry name" value="Rossmann-like_a/b/a_fold"/>
</dbReference>
<keyword evidence="8 15" id="KW-0547">Nucleotide-binding</keyword>
<evidence type="ECO:0000256" key="13">
    <source>
        <dbReference type="ARBA" id="ARBA00023146"/>
    </source>
</evidence>
<sequence>MTKGNFYITTPIYYPSAKLHIGNTYTTVAADAISRFKRLSGYDVMFLTGTDEHGQKIQRLAEKKGVTPKEYVDEIVAGIKDLWKMMNISYDKFIRTTDDYHIEVVQKIFKTLYEKGDIYKGHYEGSYCTPCESFWTENQLVDGKCPDCGRPVEKAKEEAYFFKMSKYAPKLIEYIESHPEFIQPESRKNEMLNNFLKPGLQDLCISRTSFDWGIPVTFDEKHVIYVWIDALANYITALGYGTSNDELYKKYWPADVHLVGKDILRFHTIYWPIILMALDLPLPKQVFGHGWLLVDGGKMSKSKGNVVDPVVLVDKFGCDPVRYYLLHEIPFGADGMFNNEIFIKRINSDLANDLGNLLSRTVAMVEKYFDGTIQAPTCKEDIDEELISLALETPKKLEDHISELKIPEALDEVWNLIRRANKYIDETTPWILAKDESKKERLGTVLYNLCESLRIVSVCISAFLPETSEKMNLQLNTDLVSWDSVASFDGTKAGAKVKKGEAIFPRIDVDKKLEELNKLKEEQQKALKKKEMKPIKEEITIDDFEKIDLRVVKVLDCEPVKGAKKLLKLKVDLGGEERQVVSGISKYYKPEELIGKKVILVANLKPVKLRGELSQGMILAGSTNDDSELFVGTIDGDLESGNIVR</sequence>
<dbReference type="Gene3D" id="3.40.50.620">
    <property type="entry name" value="HUPs"/>
    <property type="match status" value="1"/>
</dbReference>
<dbReference type="PROSITE" id="PS50886">
    <property type="entry name" value="TRBD"/>
    <property type="match status" value="1"/>
</dbReference>
<comment type="cofactor">
    <cofactor evidence="15">
        <name>Zn(2+)</name>
        <dbReference type="ChEBI" id="CHEBI:29105"/>
    </cofactor>
    <text evidence="15">Binds 1 zinc ion per subunit.</text>
</comment>
<comment type="caution">
    <text evidence="18">The sequence shown here is derived from an EMBL/GenBank/DDBJ whole genome shotgun (WGS) entry which is preliminary data.</text>
</comment>
<evidence type="ECO:0000313" key="19">
    <source>
        <dbReference type="Proteomes" id="UP001501510"/>
    </source>
</evidence>
<dbReference type="InterPro" id="IPR023457">
    <property type="entry name" value="Met-tRNA_synth_2"/>
</dbReference>
<feature type="domain" description="TRNA-binding" evidence="17">
    <location>
        <begin position="543"/>
        <end position="645"/>
    </location>
</feature>
<protein>
    <recommendedName>
        <fullName evidence="15">Methionine--tRNA ligase</fullName>
        <ecNumber evidence="15">6.1.1.10</ecNumber>
    </recommendedName>
    <alternativeName>
        <fullName evidence="15">Methionyl-tRNA synthetase</fullName>
        <shortName evidence="15">MetRS</shortName>
    </alternativeName>
</protein>
<evidence type="ECO:0000256" key="10">
    <source>
        <dbReference type="ARBA" id="ARBA00022840"/>
    </source>
</evidence>
<dbReference type="Gene3D" id="2.170.220.10">
    <property type="match status" value="1"/>
</dbReference>
<name>A0ABP3UWR2_9CLOT</name>
<dbReference type="NCBIfam" id="TIGR00398">
    <property type="entry name" value="metG"/>
    <property type="match status" value="1"/>
</dbReference>
<evidence type="ECO:0000256" key="6">
    <source>
        <dbReference type="ARBA" id="ARBA00022598"/>
    </source>
</evidence>
<dbReference type="EC" id="6.1.1.10" evidence="15"/>
<dbReference type="InterPro" id="IPR033911">
    <property type="entry name" value="MetRS_core"/>
</dbReference>
<evidence type="ECO:0000256" key="1">
    <source>
        <dbReference type="ARBA" id="ARBA00003314"/>
    </source>
</evidence>
<dbReference type="InterPro" id="IPR002547">
    <property type="entry name" value="tRNA-bd_dom"/>
</dbReference>
<comment type="subunit">
    <text evidence="3 15">Homodimer.</text>
</comment>
<dbReference type="GO" id="GO:0016874">
    <property type="term" value="F:ligase activity"/>
    <property type="evidence" value="ECO:0007669"/>
    <property type="project" value="UniProtKB-KW"/>
</dbReference>
<evidence type="ECO:0000256" key="7">
    <source>
        <dbReference type="ARBA" id="ARBA00022723"/>
    </source>
</evidence>
<dbReference type="InterPro" id="IPR015413">
    <property type="entry name" value="Methionyl/Leucyl_tRNA_Synth"/>
</dbReference>
<evidence type="ECO:0000256" key="15">
    <source>
        <dbReference type="HAMAP-Rule" id="MF_01228"/>
    </source>
</evidence>
<comment type="similarity">
    <text evidence="15">Belongs to the class-I aminoacyl-tRNA synthetase family. MetG type 2A subfamily.</text>
</comment>
<dbReference type="PANTHER" id="PTHR43326:SF1">
    <property type="entry name" value="METHIONINE--TRNA LIGASE, MITOCHONDRIAL"/>
    <property type="match status" value="1"/>
</dbReference>
<keyword evidence="12 15" id="KW-0648">Protein biosynthesis</keyword>
<feature type="short sequence motif" description="'HIGH' region" evidence="15">
    <location>
        <begin position="13"/>
        <end position="23"/>
    </location>
</feature>
<dbReference type="Pfam" id="PF01406">
    <property type="entry name" value="tRNA-synt_1e"/>
    <property type="match status" value="1"/>
</dbReference>
<evidence type="ECO:0000256" key="8">
    <source>
        <dbReference type="ARBA" id="ARBA00022741"/>
    </source>
</evidence>
<organism evidence="18 19">
    <name type="scientific">Clostridium oceanicum</name>
    <dbReference type="NCBI Taxonomy" id="1543"/>
    <lineage>
        <taxon>Bacteria</taxon>
        <taxon>Bacillati</taxon>
        <taxon>Bacillota</taxon>
        <taxon>Clostridia</taxon>
        <taxon>Eubacteriales</taxon>
        <taxon>Clostridiaceae</taxon>
        <taxon>Clostridium</taxon>
    </lineage>
</organism>
<keyword evidence="9 15" id="KW-0862">Zinc</keyword>
<dbReference type="Pfam" id="PF19303">
    <property type="entry name" value="Anticodon_3"/>
    <property type="match status" value="1"/>
</dbReference>
<gene>
    <name evidence="15 18" type="primary">metG</name>
    <name evidence="18" type="ORF">GCM10008906_28300</name>
</gene>
<dbReference type="Pfam" id="PF09334">
    <property type="entry name" value="tRNA-synt_1g"/>
    <property type="match status" value="1"/>
</dbReference>
<feature type="short sequence motif" description="'KMSKS' region" evidence="15">
    <location>
        <begin position="298"/>
        <end position="302"/>
    </location>
</feature>
<evidence type="ECO:0000256" key="14">
    <source>
        <dbReference type="ARBA" id="ARBA00047364"/>
    </source>
</evidence>
<dbReference type="EMBL" id="BAAACG010000013">
    <property type="protein sequence ID" value="GAA0743983.1"/>
    <property type="molecule type" value="Genomic_DNA"/>
</dbReference>
<dbReference type="InterPro" id="IPR041872">
    <property type="entry name" value="Anticodon_Met"/>
</dbReference>
<feature type="binding site" evidence="15">
    <location>
        <position position="131"/>
    </location>
    <ligand>
        <name>Zn(2+)</name>
        <dbReference type="ChEBI" id="CHEBI:29105"/>
    </ligand>
</feature>
<keyword evidence="4 15" id="KW-0963">Cytoplasm</keyword>
<dbReference type="CDD" id="cd02800">
    <property type="entry name" value="tRNA_bind_EcMetRS_like"/>
    <property type="match status" value="1"/>
</dbReference>
<evidence type="ECO:0000256" key="4">
    <source>
        <dbReference type="ARBA" id="ARBA00022490"/>
    </source>
</evidence>
<feature type="binding site" evidence="15">
    <location>
        <position position="145"/>
    </location>
    <ligand>
        <name>Zn(2+)</name>
        <dbReference type="ChEBI" id="CHEBI:29105"/>
    </ligand>
</feature>
<dbReference type="InterPro" id="IPR012340">
    <property type="entry name" value="NA-bd_OB-fold"/>
</dbReference>
<keyword evidence="11 15" id="KW-0694">RNA-binding</keyword>
<dbReference type="SUPFAM" id="SSF50249">
    <property type="entry name" value="Nucleic acid-binding proteins"/>
    <property type="match status" value="1"/>
</dbReference>
<accession>A0ABP3UWR2</accession>
<evidence type="ECO:0000256" key="9">
    <source>
        <dbReference type="ARBA" id="ARBA00022833"/>
    </source>
</evidence>
<dbReference type="Gene3D" id="1.10.730.10">
    <property type="entry name" value="Isoleucyl-tRNA Synthetase, Domain 1"/>
    <property type="match status" value="1"/>
</dbReference>
<dbReference type="CDD" id="cd07957">
    <property type="entry name" value="Anticodon_Ia_Met"/>
    <property type="match status" value="1"/>
</dbReference>
<dbReference type="InterPro" id="IPR001412">
    <property type="entry name" value="aa-tRNA-synth_I_CS"/>
</dbReference>
<evidence type="ECO:0000259" key="17">
    <source>
        <dbReference type="PROSITE" id="PS50886"/>
    </source>
</evidence>
<keyword evidence="7 15" id="KW-0479">Metal-binding</keyword>
<keyword evidence="5 15" id="KW-0820">tRNA-binding</keyword>
<dbReference type="PRINTS" id="PR01041">
    <property type="entry name" value="TRNASYNTHMET"/>
</dbReference>
<proteinExistence type="inferred from homology"/>
<keyword evidence="10 15" id="KW-0067">ATP-binding</keyword>
<dbReference type="NCBIfam" id="NF008900">
    <property type="entry name" value="PRK12267.1"/>
    <property type="match status" value="1"/>
</dbReference>
<evidence type="ECO:0000256" key="3">
    <source>
        <dbReference type="ARBA" id="ARBA00011738"/>
    </source>
</evidence>
<dbReference type="InterPro" id="IPR032678">
    <property type="entry name" value="tRNA-synt_1_cat_dom"/>
</dbReference>
<keyword evidence="13 15" id="KW-0030">Aminoacyl-tRNA synthetase</keyword>
<comment type="caution">
    <text evidence="15">Lacks conserved residue(s) required for the propagation of feature annotation.</text>
</comment>
<comment type="subcellular location">
    <subcellularLocation>
        <location evidence="2 15">Cytoplasm</location>
    </subcellularLocation>
</comment>